<comment type="caution">
    <text evidence="1">The sequence shown here is derived from an EMBL/GenBank/DDBJ whole genome shotgun (WGS) entry which is preliminary data.</text>
</comment>
<protein>
    <submittedName>
        <fullName evidence="1">Uncharacterized protein</fullName>
    </submittedName>
</protein>
<keyword evidence="2" id="KW-1185">Reference proteome</keyword>
<evidence type="ECO:0000313" key="2">
    <source>
        <dbReference type="Proteomes" id="UP000661435"/>
    </source>
</evidence>
<proteinExistence type="predicted"/>
<dbReference type="EMBL" id="JACOPP010000003">
    <property type="protein sequence ID" value="MBC5732864.1"/>
    <property type="molecule type" value="Genomic_DNA"/>
</dbReference>
<organism evidence="1 2">
    <name type="scientific">Lawsonibacter hominis</name>
    <dbReference type="NCBI Taxonomy" id="2763053"/>
    <lineage>
        <taxon>Bacteria</taxon>
        <taxon>Bacillati</taxon>
        <taxon>Bacillota</taxon>
        <taxon>Clostridia</taxon>
        <taxon>Eubacteriales</taxon>
        <taxon>Oscillospiraceae</taxon>
        <taxon>Lawsonibacter</taxon>
    </lineage>
</organism>
<evidence type="ECO:0000313" key="1">
    <source>
        <dbReference type="EMBL" id="MBC5732864.1"/>
    </source>
</evidence>
<name>A0A8J6JCU2_9FIRM</name>
<gene>
    <name evidence="1" type="ORF">H8S57_03855</name>
</gene>
<reference evidence="1" key="1">
    <citation type="submission" date="2020-08" db="EMBL/GenBank/DDBJ databases">
        <title>Genome public.</title>
        <authorList>
            <person name="Liu C."/>
            <person name="Sun Q."/>
        </authorList>
    </citation>
    <scope>NUCLEOTIDE SEQUENCE</scope>
    <source>
        <strain evidence="1">NSJ-51</strain>
    </source>
</reference>
<accession>A0A8J6JCU2</accession>
<sequence>MDQMLYEERDAIRICYHSWVTKPIAEHRADLKAFRQDHNDSTNEDDGKLL</sequence>
<dbReference type="Proteomes" id="UP000661435">
    <property type="component" value="Unassembled WGS sequence"/>
</dbReference>
<dbReference type="RefSeq" id="WP_186906762.1">
    <property type="nucleotide sequence ID" value="NZ_JACOPP010000003.1"/>
</dbReference>
<dbReference type="AlphaFoldDB" id="A0A8J6JCU2"/>